<dbReference type="InterPro" id="IPR001387">
    <property type="entry name" value="Cro/C1-type_HTH"/>
</dbReference>
<feature type="repeat" description="TPR" evidence="1">
    <location>
        <begin position="197"/>
        <end position="230"/>
    </location>
</feature>
<evidence type="ECO:0000256" key="1">
    <source>
        <dbReference type="PROSITE-ProRule" id="PRU00339"/>
    </source>
</evidence>
<dbReference type="InterPro" id="IPR019734">
    <property type="entry name" value="TPR_rpt"/>
</dbReference>
<dbReference type="InterPro" id="IPR010057">
    <property type="entry name" value="Transcription_activator_Rgg_C"/>
</dbReference>
<dbReference type="PROSITE" id="PS50943">
    <property type="entry name" value="HTH_CROC1"/>
    <property type="match status" value="1"/>
</dbReference>
<reference evidence="4" key="1">
    <citation type="submission" date="2016-09" db="EMBL/GenBank/DDBJ databases">
        <authorList>
            <person name="Gulvik C.A."/>
        </authorList>
    </citation>
    <scope>NUCLEOTIDE SEQUENCE [LARGE SCALE GENOMIC DNA]</scope>
    <source>
        <strain evidence="4">LMG 26306</strain>
    </source>
</reference>
<dbReference type="PANTHER" id="PTHR37038">
    <property type="entry name" value="TRANSCRIPTIONAL REGULATOR-RELATED"/>
    <property type="match status" value="1"/>
</dbReference>
<dbReference type="GO" id="GO:0003677">
    <property type="term" value="F:DNA binding"/>
    <property type="evidence" value="ECO:0007669"/>
    <property type="project" value="InterPro"/>
</dbReference>
<dbReference type="Gene3D" id="1.25.40.10">
    <property type="entry name" value="Tetratricopeptide repeat domain"/>
    <property type="match status" value="1"/>
</dbReference>
<dbReference type="InterPro" id="IPR010982">
    <property type="entry name" value="Lambda_DNA-bd_dom_sf"/>
</dbReference>
<dbReference type="SUPFAM" id="SSF48452">
    <property type="entry name" value="TPR-like"/>
    <property type="match status" value="1"/>
</dbReference>
<comment type="caution">
    <text evidence="3">The sequence shown here is derived from an EMBL/GenBank/DDBJ whole genome shotgun (WGS) entry which is preliminary data.</text>
</comment>
<organism evidence="3 4">
    <name type="scientific">Enterococcus quebecensis</name>
    <dbReference type="NCBI Taxonomy" id="903983"/>
    <lineage>
        <taxon>Bacteria</taxon>
        <taxon>Bacillati</taxon>
        <taxon>Bacillota</taxon>
        <taxon>Bacilli</taxon>
        <taxon>Lactobacillales</taxon>
        <taxon>Enterococcaceae</taxon>
        <taxon>Enterococcus</taxon>
    </lineage>
</organism>
<dbReference type="Proteomes" id="UP000094764">
    <property type="component" value="Unassembled WGS sequence"/>
</dbReference>
<evidence type="ECO:0000313" key="4">
    <source>
        <dbReference type="Proteomes" id="UP000094764"/>
    </source>
</evidence>
<name>A0A1E5GUK7_9ENTE</name>
<dbReference type="EMBL" id="MIKB01000013">
    <property type="protein sequence ID" value="OEG16352.1"/>
    <property type="molecule type" value="Genomic_DNA"/>
</dbReference>
<dbReference type="SMART" id="SM00530">
    <property type="entry name" value="HTH_XRE"/>
    <property type="match status" value="1"/>
</dbReference>
<dbReference type="CDD" id="cd00093">
    <property type="entry name" value="HTH_XRE"/>
    <property type="match status" value="1"/>
</dbReference>
<dbReference type="STRING" id="903983.BCR23_05540"/>
<evidence type="ECO:0000313" key="3">
    <source>
        <dbReference type="EMBL" id="OEG16352.1"/>
    </source>
</evidence>
<evidence type="ECO:0000259" key="2">
    <source>
        <dbReference type="PROSITE" id="PS50943"/>
    </source>
</evidence>
<dbReference type="InterPro" id="IPR011990">
    <property type="entry name" value="TPR-like_helical_dom_sf"/>
</dbReference>
<feature type="domain" description="HTH cro/C1-type" evidence="2">
    <location>
        <begin position="7"/>
        <end position="60"/>
    </location>
</feature>
<dbReference type="PROSITE" id="PS50005">
    <property type="entry name" value="TPR"/>
    <property type="match status" value="1"/>
</dbReference>
<sequence length="284" mass="34053">MNFGPTIKKIRVAKNISQETLSKGIMERSNLSRFENGHYSPSYNVIPLLLERLNMDYEELMFLAKNYQISSLEKLNTKIMQAINTYDKTALISLSQETYKQSKISTNIQYRHLYLLTLAFLQKYFNVKEHDFDFDMLINTEILSYFTKTDSWYIYEFRLLNNFLHYFNHESILHLLPMAEQQLIKYTHMQNTHSLHQHLWQNAGMYFFEKKEYKNALHYFEKAISLSNSKRLLFEKIEATIYHQLCLNTQSDETFDIDIYLYILEQFGFDKSASHLKKIMNRIN</sequence>
<dbReference type="AlphaFoldDB" id="A0A1E5GUK7"/>
<dbReference type="Pfam" id="PF01381">
    <property type="entry name" value="HTH_3"/>
    <property type="match status" value="1"/>
</dbReference>
<protein>
    <recommendedName>
        <fullName evidence="2">HTH cro/C1-type domain-containing protein</fullName>
    </recommendedName>
</protein>
<accession>A0A1E5GUK7</accession>
<dbReference type="SUPFAM" id="SSF47413">
    <property type="entry name" value="lambda repressor-like DNA-binding domains"/>
    <property type="match status" value="1"/>
</dbReference>
<proteinExistence type="predicted"/>
<dbReference type="RefSeq" id="WP_069634806.1">
    <property type="nucleotide sequence ID" value="NZ_JXKZ01000015.1"/>
</dbReference>
<dbReference type="OrthoDB" id="2311615at2"/>
<dbReference type="InterPro" id="IPR053163">
    <property type="entry name" value="HTH-type_regulator_Rgg"/>
</dbReference>
<keyword evidence="4" id="KW-1185">Reference proteome</keyword>
<dbReference type="Pfam" id="PF21259">
    <property type="entry name" value="Rgg_C"/>
    <property type="match status" value="1"/>
</dbReference>
<keyword evidence="1" id="KW-0802">TPR repeat</keyword>
<gene>
    <name evidence="3" type="ORF">BCR23_05540</name>
</gene>